<dbReference type="EMBL" id="LAEV01001354">
    <property type="protein sequence ID" value="KKA28322.1"/>
    <property type="molecule type" value="Genomic_DNA"/>
</dbReference>
<dbReference type="CDD" id="cd11371">
    <property type="entry name" value="RNase_PH_MTR3"/>
    <property type="match status" value="1"/>
</dbReference>
<dbReference type="InterPro" id="IPR020568">
    <property type="entry name" value="Ribosomal_Su5_D2-typ_SF"/>
</dbReference>
<evidence type="ECO:0000256" key="6">
    <source>
        <dbReference type="ARBA" id="ARBA00022835"/>
    </source>
</evidence>
<evidence type="ECO:0000256" key="1">
    <source>
        <dbReference type="ARBA" id="ARBA00004123"/>
    </source>
</evidence>
<keyword evidence="8" id="KW-0539">Nucleus</keyword>
<dbReference type="Gene3D" id="3.30.230.70">
    <property type="entry name" value="GHMP Kinase, N-terminal domain"/>
    <property type="match status" value="1"/>
</dbReference>
<evidence type="ECO:0000256" key="8">
    <source>
        <dbReference type="ARBA" id="ARBA00023242"/>
    </source>
</evidence>
<dbReference type="GO" id="GO:0016075">
    <property type="term" value="P:rRNA catabolic process"/>
    <property type="evidence" value="ECO:0007669"/>
    <property type="project" value="TreeGrafter"/>
</dbReference>
<dbReference type="SUPFAM" id="SSF54211">
    <property type="entry name" value="Ribosomal protein S5 domain 2-like"/>
    <property type="match status" value="1"/>
</dbReference>
<comment type="subcellular location">
    <subcellularLocation>
        <location evidence="2">Cytoplasm</location>
    </subcellularLocation>
    <subcellularLocation>
        <location evidence="1">Nucleus</location>
    </subcellularLocation>
</comment>
<keyword evidence="11" id="KW-1185">Reference proteome</keyword>
<name>A0A0F4ZCS7_9PEZI</name>
<accession>A0A0F4ZCS7</accession>
<dbReference type="GO" id="GO:0000176">
    <property type="term" value="C:nuclear exosome (RNase complex)"/>
    <property type="evidence" value="ECO:0007669"/>
    <property type="project" value="TreeGrafter"/>
</dbReference>
<dbReference type="InterPro" id="IPR036345">
    <property type="entry name" value="ExoRNase_PH_dom2_sf"/>
</dbReference>
<dbReference type="OrthoDB" id="2504340at2759"/>
<evidence type="ECO:0000259" key="9">
    <source>
        <dbReference type="Pfam" id="PF01138"/>
    </source>
</evidence>
<dbReference type="GO" id="GO:0000177">
    <property type="term" value="C:cytoplasmic exosome (RNase complex)"/>
    <property type="evidence" value="ECO:0007669"/>
    <property type="project" value="TreeGrafter"/>
</dbReference>
<dbReference type="Pfam" id="PF01138">
    <property type="entry name" value="RNase_PH"/>
    <property type="match status" value="1"/>
</dbReference>
<evidence type="ECO:0000256" key="4">
    <source>
        <dbReference type="ARBA" id="ARBA00022490"/>
    </source>
</evidence>
<comment type="caution">
    <text evidence="10">The sequence shown here is derived from an EMBL/GenBank/DDBJ whole genome shotgun (WGS) entry which is preliminary data.</text>
</comment>
<keyword evidence="7" id="KW-0694">RNA-binding</keyword>
<evidence type="ECO:0000313" key="11">
    <source>
        <dbReference type="Proteomes" id="UP000033483"/>
    </source>
</evidence>
<dbReference type="AlphaFoldDB" id="A0A0F4ZCS7"/>
<dbReference type="PANTHER" id="PTHR11953:SF2">
    <property type="entry name" value="EXOSOME COMPLEX COMPONENT MTR3"/>
    <property type="match status" value="1"/>
</dbReference>
<protein>
    <recommendedName>
        <fullName evidence="9">Exoribonuclease phosphorolytic domain-containing protein</fullName>
    </recommendedName>
</protein>
<keyword evidence="5" id="KW-0698">rRNA processing</keyword>
<organism evidence="10 11">
    <name type="scientific">Thielaviopsis punctulata</name>
    <dbReference type="NCBI Taxonomy" id="72032"/>
    <lineage>
        <taxon>Eukaryota</taxon>
        <taxon>Fungi</taxon>
        <taxon>Dikarya</taxon>
        <taxon>Ascomycota</taxon>
        <taxon>Pezizomycotina</taxon>
        <taxon>Sordariomycetes</taxon>
        <taxon>Hypocreomycetidae</taxon>
        <taxon>Microascales</taxon>
        <taxon>Ceratocystidaceae</taxon>
        <taxon>Thielaviopsis</taxon>
    </lineage>
</organism>
<dbReference type="InterPro" id="IPR027408">
    <property type="entry name" value="PNPase/RNase_PH_dom_sf"/>
</dbReference>
<dbReference type="GO" id="GO:0071051">
    <property type="term" value="P:poly(A)-dependent snoRNA 3'-end processing"/>
    <property type="evidence" value="ECO:0007669"/>
    <property type="project" value="TreeGrafter"/>
</dbReference>
<reference evidence="10 11" key="1">
    <citation type="submission" date="2015-03" db="EMBL/GenBank/DDBJ databases">
        <authorList>
            <person name="Radwan O."/>
            <person name="Al-Naeli F.A."/>
            <person name="Rendon G.A."/>
            <person name="Fields C."/>
        </authorList>
    </citation>
    <scope>NUCLEOTIDE SEQUENCE [LARGE SCALE GENOMIC DNA]</scope>
    <source>
        <strain evidence="10">CR-DP1</strain>
    </source>
</reference>
<proteinExistence type="inferred from homology"/>
<evidence type="ECO:0000256" key="5">
    <source>
        <dbReference type="ARBA" id="ARBA00022552"/>
    </source>
</evidence>
<dbReference type="GO" id="GO:0034475">
    <property type="term" value="P:U4 snRNA 3'-end processing"/>
    <property type="evidence" value="ECO:0007669"/>
    <property type="project" value="TreeGrafter"/>
</dbReference>
<dbReference type="Proteomes" id="UP000033483">
    <property type="component" value="Unassembled WGS sequence"/>
</dbReference>
<feature type="domain" description="Exoribonuclease phosphorolytic" evidence="9">
    <location>
        <begin position="36"/>
        <end position="191"/>
    </location>
</feature>
<dbReference type="GO" id="GO:0071028">
    <property type="term" value="P:nuclear mRNA surveillance"/>
    <property type="evidence" value="ECO:0007669"/>
    <property type="project" value="TreeGrafter"/>
</dbReference>
<gene>
    <name evidence="10" type="ORF">TD95_003029</name>
</gene>
<dbReference type="SUPFAM" id="SSF55666">
    <property type="entry name" value="Ribonuclease PH domain 2-like"/>
    <property type="match status" value="1"/>
</dbReference>
<keyword evidence="4" id="KW-0963">Cytoplasm</keyword>
<evidence type="ECO:0000256" key="7">
    <source>
        <dbReference type="ARBA" id="ARBA00022884"/>
    </source>
</evidence>
<dbReference type="GO" id="GO:0005730">
    <property type="term" value="C:nucleolus"/>
    <property type="evidence" value="ECO:0007669"/>
    <property type="project" value="TreeGrafter"/>
</dbReference>
<dbReference type="GO" id="GO:0006364">
    <property type="term" value="P:rRNA processing"/>
    <property type="evidence" value="ECO:0007669"/>
    <property type="project" value="UniProtKB-KW"/>
</dbReference>
<dbReference type="InterPro" id="IPR050080">
    <property type="entry name" value="RNase_PH"/>
</dbReference>
<dbReference type="PANTHER" id="PTHR11953">
    <property type="entry name" value="EXOSOME COMPLEX COMPONENT"/>
    <property type="match status" value="1"/>
</dbReference>
<dbReference type="GO" id="GO:0003723">
    <property type="term" value="F:RNA binding"/>
    <property type="evidence" value="ECO:0007669"/>
    <property type="project" value="UniProtKB-KW"/>
</dbReference>
<dbReference type="InterPro" id="IPR001247">
    <property type="entry name" value="ExoRNase_PH_dom1"/>
</dbReference>
<evidence type="ECO:0000256" key="3">
    <source>
        <dbReference type="ARBA" id="ARBA00006678"/>
    </source>
</evidence>
<evidence type="ECO:0000313" key="10">
    <source>
        <dbReference type="EMBL" id="KKA28322.1"/>
    </source>
</evidence>
<evidence type="ECO:0000256" key="2">
    <source>
        <dbReference type="ARBA" id="ARBA00004496"/>
    </source>
</evidence>
<sequence length="289" mass="30880">MSDRRRINGPAAATNPPVYFPTNIESPVRSREENGIRAAFLKTGLTPSASGSAYLEVEKVQSSSATSKRANGMKLTCTVHGPRALPRSAPFSPHLVLSTHVKYAPFATKLRRGYLRDTSERDLSVHLETALRGSIIAERWPKSGVEVIVTIIEGDEARDSVEGVDNSQWDMMNILAGCITVASAAIADAGIDTVDTVSGGVAALVHSTDSQEPTIVLDPVPTEHAEIMAMCCVAYMPSRDEITNLWVKGQIPPGDSGVHLRLMSRAVQAAKGTRSVLSSSLMESVKSGV</sequence>
<comment type="similarity">
    <text evidence="3">Belongs to the RNase PH family.</text>
</comment>
<keyword evidence="6" id="KW-0271">Exosome</keyword>